<gene>
    <name evidence="2" type="ORF">MVEN_00720000</name>
</gene>
<protein>
    <submittedName>
        <fullName evidence="2">Uncharacterized protein</fullName>
    </submittedName>
</protein>
<sequence>MAHMLASLHVCAINRALPGSPPNLIWNVTAEPPSHSTPSNRAWVHLFEGLDFTSDMYFVGKVIRPPLTCDGCKSFGHLCDFCPFHTLPGWPSRSAPAMDSRGSAGCRDGNVNGGGNGNGGGRKNGNGNGRRPRKIQRTN</sequence>
<accession>A0A8H7D5R9</accession>
<evidence type="ECO:0000313" key="2">
    <source>
        <dbReference type="EMBL" id="KAF7359936.1"/>
    </source>
</evidence>
<dbReference type="Proteomes" id="UP000620124">
    <property type="component" value="Unassembled WGS sequence"/>
</dbReference>
<keyword evidence="3" id="KW-1185">Reference proteome</keyword>
<dbReference type="EMBL" id="JACAZI010000005">
    <property type="protein sequence ID" value="KAF7359936.1"/>
    <property type="molecule type" value="Genomic_DNA"/>
</dbReference>
<dbReference type="AlphaFoldDB" id="A0A8H7D5R9"/>
<feature type="region of interest" description="Disordered" evidence="1">
    <location>
        <begin position="93"/>
        <end position="139"/>
    </location>
</feature>
<name>A0A8H7D5R9_9AGAR</name>
<evidence type="ECO:0000313" key="3">
    <source>
        <dbReference type="Proteomes" id="UP000620124"/>
    </source>
</evidence>
<comment type="caution">
    <text evidence="2">The sequence shown here is derived from an EMBL/GenBank/DDBJ whole genome shotgun (WGS) entry which is preliminary data.</text>
</comment>
<organism evidence="2 3">
    <name type="scientific">Mycena venus</name>
    <dbReference type="NCBI Taxonomy" id="2733690"/>
    <lineage>
        <taxon>Eukaryota</taxon>
        <taxon>Fungi</taxon>
        <taxon>Dikarya</taxon>
        <taxon>Basidiomycota</taxon>
        <taxon>Agaricomycotina</taxon>
        <taxon>Agaricomycetes</taxon>
        <taxon>Agaricomycetidae</taxon>
        <taxon>Agaricales</taxon>
        <taxon>Marasmiineae</taxon>
        <taxon>Mycenaceae</taxon>
        <taxon>Mycena</taxon>
    </lineage>
</organism>
<reference evidence="2" key="1">
    <citation type="submission" date="2020-05" db="EMBL/GenBank/DDBJ databases">
        <title>Mycena genomes resolve the evolution of fungal bioluminescence.</title>
        <authorList>
            <person name="Tsai I.J."/>
        </authorList>
    </citation>
    <scope>NUCLEOTIDE SEQUENCE</scope>
    <source>
        <strain evidence="2">CCC161011</strain>
    </source>
</reference>
<feature type="compositionally biased region" description="Basic residues" evidence="1">
    <location>
        <begin position="130"/>
        <end position="139"/>
    </location>
</feature>
<dbReference type="OrthoDB" id="3063817at2759"/>
<proteinExistence type="predicted"/>
<evidence type="ECO:0000256" key="1">
    <source>
        <dbReference type="SAM" id="MobiDB-lite"/>
    </source>
</evidence>
<feature type="compositionally biased region" description="Gly residues" evidence="1">
    <location>
        <begin position="111"/>
        <end position="128"/>
    </location>
</feature>